<organism evidence="3 4">
    <name type="scientific">Ridgeia piscesae</name>
    <name type="common">Tubeworm</name>
    <dbReference type="NCBI Taxonomy" id="27915"/>
    <lineage>
        <taxon>Eukaryota</taxon>
        <taxon>Metazoa</taxon>
        <taxon>Spiralia</taxon>
        <taxon>Lophotrochozoa</taxon>
        <taxon>Annelida</taxon>
        <taxon>Polychaeta</taxon>
        <taxon>Sedentaria</taxon>
        <taxon>Canalipalpata</taxon>
        <taxon>Sabellida</taxon>
        <taxon>Siboglinidae</taxon>
        <taxon>Ridgeia</taxon>
    </lineage>
</organism>
<feature type="compositionally biased region" description="Basic and acidic residues" evidence="1">
    <location>
        <begin position="826"/>
        <end position="863"/>
    </location>
</feature>
<feature type="region of interest" description="Disordered" evidence="1">
    <location>
        <begin position="268"/>
        <end position="365"/>
    </location>
</feature>
<dbReference type="PROSITE" id="PS51038">
    <property type="entry name" value="BAH"/>
    <property type="match status" value="1"/>
</dbReference>
<accession>A0AAD9NXB0</accession>
<evidence type="ECO:0000313" key="4">
    <source>
        <dbReference type="Proteomes" id="UP001209878"/>
    </source>
</evidence>
<protein>
    <recommendedName>
        <fullName evidence="2">BAH domain-containing protein</fullName>
    </recommendedName>
</protein>
<proteinExistence type="predicted"/>
<feature type="compositionally biased region" description="Polar residues" evidence="1">
    <location>
        <begin position="268"/>
        <end position="280"/>
    </location>
</feature>
<feature type="domain" description="BAH" evidence="2">
    <location>
        <begin position="1028"/>
        <end position="1179"/>
    </location>
</feature>
<dbReference type="GO" id="GO:0045892">
    <property type="term" value="P:negative regulation of DNA-templated transcription"/>
    <property type="evidence" value="ECO:0007669"/>
    <property type="project" value="TreeGrafter"/>
</dbReference>
<feature type="compositionally biased region" description="Polar residues" evidence="1">
    <location>
        <begin position="337"/>
        <end position="351"/>
    </location>
</feature>
<feature type="region of interest" description="Disordered" evidence="1">
    <location>
        <begin position="798"/>
        <end position="981"/>
    </location>
</feature>
<dbReference type="Pfam" id="PF01426">
    <property type="entry name" value="BAH"/>
    <property type="match status" value="1"/>
</dbReference>
<dbReference type="PANTHER" id="PTHR46576">
    <property type="entry name" value="BROMO ADJACENT HOMOLOGY DOMAIN-CONTAINING 1 PROTEIN"/>
    <property type="match status" value="1"/>
</dbReference>
<dbReference type="AlphaFoldDB" id="A0AAD9NXB0"/>
<feature type="region of interest" description="Disordered" evidence="1">
    <location>
        <begin position="82"/>
        <end position="156"/>
    </location>
</feature>
<name>A0AAD9NXB0_RIDPI</name>
<dbReference type="GO" id="GO:0031507">
    <property type="term" value="P:heterochromatin formation"/>
    <property type="evidence" value="ECO:0007669"/>
    <property type="project" value="TreeGrafter"/>
</dbReference>
<dbReference type="GO" id="GO:0005677">
    <property type="term" value="C:chromatin silencing complex"/>
    <property type="evidence" value="ECO:0007669"/>
    <property type="project" value="TreeGrafter"/>
</dbReference>
<evidence type="ECO:0000259" key="2">
    <source>
        <dbReference type="PROSITE" id="PS51038"/>
    </source>
</evidence>
<keyword evidence="4" id="KW-1185">Reference proteome</keyword>
<comment type="caution">
    <text evidence="3">The sequence shown here is derived from an EMBL/GenBank/DDBJ whole genome shotgun (WGS) entry which is preliminary data.</text>
</comment>
<feature type="region of interest" description="Disordered" evidence="1">
    <location>
        <begin position="721"/>
        <end position="781"/>
    </location>
</feature>
<feature type="compositionally biased region" description="Polar residues" evidence="1">
    <location>
        <begin position="751"/>
        <end position="774"/>
    </location>
</feature>
<dbReference type="PANTHER" id="PTHR46576:SF1">
    <property type="entry name" value="BROMO ADJACENT HOMOLOGY DOMAIN-CONTAINING 1 PROTEIN"/>
    <property type="match status" value="1"/>
</dbReference>
<feature type="compositionally biased region" description="Basic and acidic residues" evidence="1">
    <location>
        <begin position="934"/>
        <end position="962"/>
    </location>
</feature>
<sequence length="1222" mass="133793">MLTNPTVKEHRQKGSESSSKSSSPSKARVGSPKKEKMAANIHSGRVEKDARRVKKKCVPPMRQRVKRMACLNANAIVSLLYESGESSVKKSQREKETPKKEMSKKETPQKDTPKKDLKRKEAEGAKRSGVGKKNKVVKVKKRRQTEADRLGVKSAGGDAPVKLARRMASLNATAILTAMSDKMPKLAVSQEKRSYVKKSVLDTCRGDTDTVTCATTQATPMKIPTNISVPENKTTVIDKTVELYSSVTDNDSVTFTGISDIKKMMATVTSSTSPDVQITSVEPPKTSPHSNTASHQRARGVQYRPDQGAVQSSRQPTCAKDKDSRHLAPTTFAGPISDTTPQAHTRQQIASAHTLPPGGRASARTAGCDPVSYGHLQRVMPQMYFNSTVNYPSPGQPKVVNYAMVNQPMGSSARPPVGYNMMLMSDSSVDHDAHLAAQASAPRGVPGMQLKVEKPCSAAQQASIRYNAQLFQPRYPLQNAPLDPNYSRMDARRMEYGRFPLGGASRKTKLPSSNAVEKCRKKEFVSSCVGAASEKSLHSDSNIVYGGVRGNFSTSANGGYAMDHREGAPPTSVIVMNSCVQGCTHERAHNSSLMGNVCMYPYPHSKGVDGADPHCQTYAVSDLGVSYEAMVPYPRSFGSAFAVPSFSGMEYPEDYSYFHSVGPDSCCLPHPLAAPHPQVKVLVHNSAGRQVVDQDGGLGRAASPHMLPTASTKAVIQPAPDSRLGQLTNLEKVARNPQTTLGKSGKEVRRSTSNGPAATRSPAKTGTGQSGTTEKSTRKSDSTKVCLVIVFVQVEHKMSAKKTDTPGKTDDHKSKKDQQNPTNPKKKPDSVCKPDKKPQEPTKMKSKKDTEGTKHKKDQEASKTKKSTTDTTKATKDQPEAKKQKKAPELQKKTPEPQKKTPEPQKKTPESAKPKKGTEVVKTKKAEATSAVKPRRDSALKSPDQLKKGDKSATRESREDMAGQRSRSTSKDAVKVTPGMKKKDLIRRSSPHGWRWQGKAEKKPVFCQVDQPPVTHDCYPSIRHDDGDVIKVRDCVLVKSGPRKKDIPFIGKVASFWQSPDNEMMMSVLWYYRPEHTETERLPQFVESEIFASKHRDAIPVACIDDKCHVLTFNQYCRYRAEQCCSEQGQVSLTRHVPKLTEAPSSDTASMPLLDADPETVFLCRRVYDIKLKRVLKNPQVQWRDTPRLSSSAGGSESTLSLDVHLMNSGSILAPASKNLSP</sequence>
<dbReference type="GO" id="GO:0000976">
    <property type="term" value="F:transcription cis-regulatory region binding"/>
    <property type="evidence" value="ECO:0007669"/>
    <property type="project" value="TreeGrafter"/>
</dbReference>
<evidence type="ECO:0000256" key="1">
    <source>
        <dbReference type="SAM" id="MobiDB-lite"/>
    </source>
</evidence>
<gene>
    <name evidence="3" type="ORF">NP493_277g03022</name>
</gene>
<dbReference type="EMBL" id="JAODUO010000278">
    <property type="protein sequence ID" value="KAK2184186.1"/>
    <property type="molecule type" value="Genomic_DNA"/>
</dbReference>
<feature type="compositionally biased region" description="Low complexity" evidence="1">
    <location>
        <begin position="15"/>
        <end position="26"/>
    </location>
</feature>
<feature type="compositionally biased region" description="Basic residues" evidence="1">
    <location>
        <begin position="51"/>
        <end position="67"/>
    </location>
</feature>
<dbReference type="Proteomes" id="UP001209878">
    <property type="component" value="Unassembled WGS sequence"/>
</dbReference>
<feature type="compositionally biased region" description="Basic and acidic residues" evidence="1">
    <location>
        <begin position="798"/>
        <end position="818"/>
    </location>
</feature>
<feature type="compositionally biased region" description="Basic and acidic residues" evidence="1">
    <location>
        <begin position="87"/>
        <end position="126"/>
    </location>
</feature>
<dbReference type="Gene3D" id="2.30.30.490">
    <property type="match status" value="1"/>
</dbReference>
<evidence type="ECO:0000313" key="3">
    <source>
        <dbReference type="EMBL" id="KAK2184186.1"/>
    </source>
</evidence>
<feature type="compositionally biased region" description="Basic and acidic residues" evidence="1">
    <location>
        <begin position="873"/>
        <end position="927"/>
    </location>
</feature>
<feature type="region of interest" description="Disordered" evidence="1">
    <location>
        <begin position="1"/>
        <end position="68"/>
    </location>
</feature>
<feature type="compositionally biased region" description="Basic residues" evidence="1">
    <location>
        <begin position="129"/>
        <end position="143"/>
    </location>
</feature>
<dbReference type="InterPro" id="IPR001025">
    <property type="entry name" value="BAH_dom"/>
</dbReference>
<dbReference type="InterPro" id="IPR053032">
    <property type="entry name" value="BAH_domain-containing"/>
</dbReference>
<dbReference type="SMART" id="SM00439">
    <property type="entry name" value="BAH"/>
    <property type="match status" value="1"/>
</dbReference>
<dbReference type="GO" id="GO:0003682">
    <property type="term" value="F:chromatin binding"/>
    <property type="evidence" value="ECO:0007669"/>
    <property type="project" value="InterPro"/>
</dbReference>
<dbReference type="InterPro" id="IPR043151">
    <property type="entry name" value="BAH_sf"/>
</dbReference>
<reference evidence="3" key="1">
    <citation type="journal article" date="2023" name="Mol. Biol. Evol.">
        <title>Third-Generation Sequencing Reveals the Adaptive Role of the Epigenome in Three Deep-Sea Polychaetes.</title>
        <authorList>
            <person name="Perez M."/>
            <person name="Aroh O."/>
            <person name="Sun Y."/>
            <person name="Lan Y."/>
            <person name="Juniper S.K."/>
            <person name="Young C.R."/>
            <person name="Angers B."/>
            <person name="Qian P.Y."/>
        </authorList>
    </citation>
    <scope>NUCLEOTIDE SEQUENCE</scope>
    <source>
        <strain evidence="3">R07B-5</strain>
    </source>
</reference>